<dbReference type="PANTHER" id="PTHR22791:SF6">
    <property type="entry name" value="RING-TYPE DOMAIN-CONTAINING PROTEIN"/>
    <property type="match status" value="1"/>
</dbReference>
<name>A0A9C6XWK4_FRAOC</name>
<dbReference type="AlphaFoldDB" id="A0A9C6XWK4"/>
<accession>A0A9C6XWK4</accession>
<keyword evidence="2 4" id="KW-0863">Zinc-finger</keyword>
<evidence type="ECO:0000256" key="2">
    <source>
        <dbReference type="ARBA" id="ARBA00022771"/>
    </source>
</evidence>
<keyword evidence="3" id="KW-0862">Zinc</keyword>
<protein>
    <submittedName>
        <fullName evidence="7">Uncharacterized protein LOC127752394</fullName>
    </submittedName>
</protein>
<dbReference type="RefSeq" id="XP_052133693.1">
    <property type="nucleotide sequence ID" value="XM_052277733.1"/>
</dbReference>
<dbReference type="InterPro" id="IPR051435">
    <property type="entry name" value="RING_finger_E3_ubiq-ligases"/>
</dbReference>
<dbReference type="GeneID" id="127752394"/>
<dbReference type="SUPFAM" id="SSF57850">
    <property type="entry name" value="RING/U-box"/>
    <property type="match status" value="1"/>
</dbReference>
<sequence>MELQCDICFLQFDLDCHRPKSLPCGHTICKECVQNPAMGKKCPTCRKELEGDHAVLPDNILAIRLIENGTSPCKIPRRDNIKLKQLQQGVDAGRRLVQLLRKLVPVAVEALNRQLASSVTQLREMEEALERRAAADVCNTTPELEVKELQLVEQLEDSLSLLTSTKCNVMAEEGRAAWRASVQLGPDSYILHLLLLQLRTDGQLEKVANPTVPVSPTTFVGPPMLSILSIVNEDLDDGQLKVTDILRNGRRWKNVRILRNVKGGGSDKLLRVVAPHLEEVEILGGAELKVMEEVEKMSSLKRLKVECREDLNGNYPDLPLQLKELWMRFPKENQIRCVESMARLRSLLIYDYHGPNVTFLPSQHGRLLWLGVGLNTDHKATMLSLIRAHALSLQELHIYCAVSNEGDLQLFYFPDLGQDLAASGLHALRRLVFRRSTLDPCTEVDACLLQLRSVRGCLPSSVDVVCEACHVRYLCSRVTRP</sequence>
<dbReference type="GO" id="GO:0016567">
    <property type="term" value="P:protein ubiquitination"/>
    <property type="evidence" value="ECO:0007669"/>
    <property type="project" value="TreeGrafter"/>
</dbReference>
<keyword evidence="1" id="KW-0479">Metal-binding</keyword>
<dbReference type="PROSITE" id="PS00518">
    <property type="entry name" value="ZF_RING_1"/>
    <property type="match status" value="1"/>
</dbReference>
<evidence type="ECO:0000313" key="7">
    <source>
        <dbReference type="RefSeq" id="XP_052133693.1"/>
    </source>
</evidence>
<keyword evidence="6" id="KW-1185">Reference proteome</keyword>
<organism evidence="6 7">
    <name type="scientific">Frankliniella occidentalis</name>
    <name type="common">Western flower thrips</name>
    <name type="synonym">Euthrips occidentalis</name>
    <dbReference type="NCBI Taxonomy" id="133901"/>
    <lineage>
        <taxon>Eukaryota</taxon>
        <taxon>Metazoa</taxon>
        <taxon>Ecdysozoa</taxon>
        <taxon>Arthropoda</taxon>
        <taxon>Hexapoda</taxon>
        <taxon>Insecta</taxon>
        <taxon>Pterygota</taxon>
        <taxon>Neoptera</taxon>
        <taxon>Paraneoptera</taxon>
        <taxon>Thysanoptera</taxon>
        <taxon>Terebrantia</taxon>
        <taxon>Thripoidea</taxon>
        <taxon>Thripidae</taxon>
        <taxon>Frankliniella</taxon>
    </lineage>
</organism>
<reference evidence="7" key="1">
    <citation type="submission" date="2025-08" db="UniProtKB">
        <authorList>
            <consortium name="RefSeq"/>
        </authorList>
    </citation>
    <scope>IDENTIFICATION</scope>
    <source>
        <tissue evidence="7">Whole organism</tissue>
    </source>
</reference>
<dbReference type="Proteomes" id="UP000504606">
    <property type="component" value="Unplaced"/>
</dbReference>
<evidence type="ECO:0000256" key="4">
    <source>
        <dbReference type="PROSITE-ProRule" id="PRU00175"/>
    </source>
</evidence>
<dbReference type="InterPro" id="IPR027370">
    <property type="entry name" value="Znf-RING_euk"/>
</dbReference>
<evidence type="ECO:0000256" key="3">
    <source>
        <dbReference type="ARBA" id="ARBA00022833"/>
    </source>
</evidence>
<gene>
    <name evidence="7" type="primary">LOC127752394</name>
</gene>
<dbReference type="InterPro" id="IPR017907">
    <property type="entry name" value="Znf_RING_CS"/>
</dbReference>
<dbReference type="PROSITE" id="PS50089">
    <property type="entry name" value="ZF_RING_2"/>
    <property type="match status" value="1"/>
</dbReference>
<feature type="domain" description="RING-type" evidence="5">
    <location>
        <begin position="5"/>
        <end position="46"/>
    </location>
</feature>
<dbReference type="PANTHER" id="PTHR22791">
    <property type="entry name" value="RING-TYPE DOMAIN-CONTAINING PROTEIN"/>
    <property type="match status" value="1"/>
</dbReference>
<dbReference type="Pfam" id="PF13445">
    <property type="entry name" value="zf-RING_UBOX"/>
    <property type="match status" value="1"/>
</dbReference>
<evidence type="ECO:0000256" key="1">
    <source>
        <dbReference type="ARBA" id="ARBA00022723"/>
    </source>
</evidence>
<dbReference type="GO" id="GO:0008270">
    <property type="term" value="F:zinc ion binding"/>
    <property type="evidence" value="ECO:0007669"/>
    <property type="project" value="UniProtKB-KW"/>
</dbReference>
<dbReference type="GO" id="GO:0061630">
    <property type="term" value="F:ubiquitin protein ligase activity"/>
    <property type="evidence" value="ECO:0007669"/>
    <property type="project" value="TreeGrafter"/>
</dbReference>
<dbReference type="InterPro" id="IPR001841">
    <property type="entry name" value="Znf_RING"/>
</dbReference>
<evidence type="ECO:0000259" key="5">
    <source>
        <dbReference type="PROSITE" id="PS50089"/>
    </source>
</evidence>
<dbReference type="SMART" id="SM00184">
    <property type="entry name" value="RING"/>
    <property type="match status" value="1"/>
</dbReference>
<proteinExistence type="predicted"/>
<dbReference type="InterPro" id="IPR013083">
    <property type="entry name" value="Znf_RING/FYVE/PHD"/>
</dbReference>
<evidence type="ECO:0000313" key="6">
    <source>
        <dbReference type="Proteomes" id="UP000504606"/>
    </source>
</evidence>
<dbReference type="KEGG" id="foc:127752394"/>
<dbReference type="Gene3D" id="3.30.40.10">
    <property type="entry name" value="Zinc/RING finger domain, C3HC4 (zinc finger)"/>
    <property type="match status" value="1"/>
</dbReference>